<evidence type="ECO:0000256" key="9">
    <source>
        <dbReference type="ARBA" id="ARBA00023299"/>
    </source>
</evidence>
<keyword evidence="6" id="KW-0479">Metal-binding</keyword>
<evidence type="ECO:0000256" key="4">
    <source>
        <dbReference type="ARBA" id="ARBA00012640"/>
    </source>
</evidence>
<dbReference type="Pfam" id="PF00702">
    <property type="entry name" value="Hydrolase"/>
    <property type="match status" value="1"/>
</dbReference>
<keyword evidence="5" id="KW-0028">Amino-acid biosynthesis</keyword>
<evidence type="ECO:0000256" key="2">
    <source>
        <dbReference type="ARBA" id="ARBA00005135"/>
    </source>
</evidence>
<gene>
    <name evidence="12" type="ORF">KABA2_09S05126</name>
</gene>
<dbReference type="GO" id="GO:0000287">
    <property type="term" value="F:magnesium ion binding"/>
    <property type="evidence" value="ECO:0007669"/>
    <property type="project" value="TreeGrafter"/>
</dbReference>
<dbReference type="NCBIfam" id="TIGR00338">
    <property type="entry name" value="serB"/>
    <property type="match status" value="1"/>
</dbReference>
<dbReference type="GO" id="GO:0036424">
    <property type="term" value="F:L-phosphoserine phosphatase activity"/>
    <property type="evidence" value="ECO:0007669"/>
    <property type="project" value="InterPro"/>
</dbReference>
<feature type="active site" description="Proton donor" evidence="11">
    <location>
        <position position="88"/>
    </location>
</feature>
<dbReference type="EC" id="3.1.3.3" evidence="4"/>
<name>A0A8H2ZJZ6_9SACH</name>
<evidence type="ECO:0000256" key="6">
    <source>
        <dbReference type="ARBA" id="ARBA00022723"/>
    </source>
</evidence>
<organism evidence="12 13">
    <name type="scientific">Maudiozyma barnettii</name>
    <dbReference type="NCBI Taxonomy" id="61262"/>
    <lineage>
        <taxon>Eukaryota</taxon>
        <taxon>Fungi</taxon>
        <taxon>Dikarya</taxon>
        <taxon>Ascomycota</taxon>
        <taxon>Saccharomycotina</taxon>
        <taxon>Saccharomycetes</taxon>
        <taxon>Saccharomycetales</taxon>
        <taxon>Saccharomycetaceae</taxon>
        <taxon>Maudiozyma</taxon>
    </lineage>
</organism>
<evidence type="ECO:0000256" key="3">
    <source>
        <dbReference type="ARBA" id="ARBA00009184"/>
    </source>
</evidence>
<dbReference type="InterPro" id="IPR036412">
    <property type="entry name" value="HAD-like_sf"/>
</dbReference>
<dbReference type="Gene3D" id="3.40.50.1000">
    <property type="entry name" value="HAD superfamily/HAD-like"/>
    <property type="match status" value="1"/>
</dbReference>
<dbReference type="InterPro" id="IPR050582">
    <property type="entry name" value="HAD-like_SerB"/>
</dbReference>
<evidence type="ECO:0000313" key="12">
    <source>
        <dbReference type="EMBL" id="CAB4256458.1"/>
    </source>
</evidence>
<dbReference type="SUPFAM" id="SSF56784">
    <property type="entry name" value="HAD-like"/>
    <property type="match status" value="1"/>
</dbReference>
<comment type="cofactor">
    <cofactor evidence="1">
        <name>Mg(2+)</name>
        <dbReference type="ChEBI" id="CHEBI:18420"/>
    </cofactor>
</comment>
<dbReference type="SFLD" id="SFLDF00029">
    <property type="entry name" value="phosphoserine_phosphatase"/>
    <property type="match status" value="1"/>
</dbReference>
<comment type="caution">
    <text evidence="12">The sequence shown here is derived from an EMBL/GenBank/DDBJ whole genome shotgun (WGS) entry which is preliminary data.</text>
</comment>
<proteinExistence type="inferred from homology"/>
<keyword evidence="13" id="KW-1185">Reference proteome</keyword>
<dbReference type="Proteomes" id="UP000644660">
    <property type="component" value="Unassembled WGS sequence"/>
</dbReference>
<evidence type="ECO:0000256" key="8">
    <source>
        <dbReference type="ARBA" id="ARBA00022842"/>
    </source>
</evidence>
<dbReference type="GO" id="GO:0005737">
    <property type="term" value="C:cytoplasm"/>
    <property type="evidence" value="ECO:0007669"/>
    <property type="project" value="TreeGrafter"/>
</dbReference>
<dbReference type="SFLD" id="SFLDG01137">
    <property type="entry name" value="C1.6.1:_Phosphoserine_Phosphat"/>
    <property type="match status" value="1"/>
</dbReference>
<evidence type="ECO:0000313" key="13">
    <source>
        <dbReference type="Proteomes" id="UP000644660"/>
    </source>
</evidence>
<dbReference type="SFLD" id="SFLDS00003">
    <property type="entry name" value="Haloacid_Dehalogenase"/>
    <property type="match status" value="1"/>
</dbReference>
<dbReference type="RefSeq" id="XP_041408302.1">
    <property type="nucleotide sequence ID" value="XM_041552368.1"/>
</dbReference>
<reference evidence="12 13" key="1">
    <citation type="submission" date="2020-05" db="EMBL/GenBank/DDBJ databases">
        <authorList>
            <person name="Casaregola S."/>
            <person name="Devillers H."/>
            <person name="Grondin C."/>
        </authorList>
    </citation>
    <scope>NUCLEOTIDE SEQUENCE [LARGE SCALE GENOMIC DNA]</scope>
    <source>
        <strain evidence="12 13">CLIB 1767</strain>
    </source>
</reference>
<comment type="similarity">
    <text evidence="3">Belongs to the HAD-like hydrolase superfamily. SerB family.</text>
</comment>
<dbReference type="PANTHER" id="PTHR43344">
    <property type="entry name" value="PHOSPHOSERINE PHOSPHATASE"/>
    <property type="match status" value="1"/>
</dbReference>
<comment type="pathway">
    <text evidence="2">Amino-acid biosynthesis; L-serine biosynthesis; L-serine from 3-phospho-D-glycerate: step 3/3.</text>
</comment>
<evidence type="ECO:0000256" key="11">
    <source>
        <dbReference type="PIRSR" id="PIRSR604469-1"/>
    </source>
</evidence>
<keyword evidence="7" id="KW-0378">Hydrolase</keyword>
<evidence type="ECO:0000256" key="5">
    <source>
        <dbReference type="ARBA" id="ARBA00022605"/>
    </source>
</evidence>
<dbReference type="PANTHER" id="PTHR43344:SF2">
    <property type="entry name" value="PHOSPHOSERINE PHOSPHATASE"/>
    <property type="match status" value="1"/>
</dbReference>
<dbReference type="AlphaFoldDB" id="A0A8H2ZJZ6"/>
<dbReference type="SFLD" id="SFLDG01136">
    <property type="entry name" value="C1.6:_Phosphoserine_Phosphatas"/>
    <property type="match status" value="1"/>
</dbReference>
<evidence type="ECO:0000256" key="7">
    <source>
        <dbReference type="ARBA" id="ARBA00022801"/>
    </source>
</evidence>
<dbReference type="NCBIfam" id="TIGR01488">
    <property type="entry name" value="HAD-SF-IB"/>
    <property type="match status" value="1"/>
</dbReference>
<dbReference type="EMBL" id="CAEFZW010000009">
    <property type="protein sequence ID" value="CAB4256458.1"/>
    <property type="molecule type" value="Genomic_DNA"/>
</dbReference>
<dbReference type="OrthoDB" id="27226at2759"/>
<sequence length="299" mass="33551">MNKYVLTFIGHGHEVPALDTYLLKFIARNPDVKFTNWKQSSDHSVDQYFTSDEDELNQSNVVEYDGVDVVLQCDDEYRRKRLCVFDMDSTLIYQEVIELIAAYAGVEREVKQITDRAMNGELDFKQSLSQRVELLRGLPIEKLYAEIKPKLLMTKGVPELCKVLRHDGVRLAVLSGGFVPFAQYIQEQLGMDYFRANQLETDPETGKLTGKVLGEIVDGDVKATTLVELGRKYDVPIDAVMMVGDGANDLAAMGVAGFGIAWNAKPKVQQLAPGRLNSSTLLDLLFIMGYTQTEIDQKL</sequence>
<protein>
    <recommendedName>
        <fullName evidence="4">phosphoserine phosphatase</fullName>
        <ecNumber evidence="4">3.1.3.3</ecNumber>
    </recommendedName>
    <alternativeName>
        <fullName evidence="10">O-phosphoserine phosphohydrolase</fullName>
    </alternativeName>
</protein>
<keyword evidence="8" id="KW-0460">Magnesium</keyword>
<dbReference type="InterPro" id="IPR023214">
    <property type="entry name" value="HAD_sf"/>
</dbReference>
<dbReference type="InterPro" id="IPR004469">
    <property type="entry name" value="PSP"/>
</dbReference>
<dbReference type="CDD" id="cd07500">
    <property type="entry name" value="HAD_PSP"/>
    <property type="match status" value="1"/>
</dbReference>
<evidence type="ECO:0000256" key="1">
    <source>
        <dbReference type="ARBA" id="ARBA00001946"/>
    </source>
</evidence>
<dbReference type="GO" id="GO:0006564">
    <property type="term" value="P:L-serine biosynthetic process"/>
    <property type="evidence" value="ECO:0007669"/>
    <property type="project" value="UniProtKB-KW"/>
</dbReference>
<keyword evidence="9" id="KW-0718">Serine biosynthesis</keyword>
<feature type="active site" description="Nucleophile" evidence="11">
    <location>
        <position position="86"/>
    </location>
</feature>
<dbReference type="GeneID" id="64859536"/>
<evidence type="ECO:0000256" key="10">
    <source>
        <dbReference type="ARBA" id="ARBA00031693"/>
    </source>
</evidence>
<accession>A0A8H2ZJZ6</accession>
<dbReference type="UniPathway" id="UPA00135">
    <property type="reaction ID" value="UER00198"/>
</dbReference>